<feature type="domain" description="TadE-like" evidence="1">
    <location>
        <begin position="14"/>
        <end position="56"/>
    </location>
</feature>
<dbReference type="Pfam" id="PF07811">
    <property type="entry name" value="TadE"/>
    <property type="match status" value="1"/>
</dbReference>
<gene>
    <name evidence="2" type="ORF">FHS92_000180</name>
</gene>
<dbReference type="RefSeq" id="WP_184076645.1">
    <property type="nucleotide sequence ID" value="NZ_JACIJP010000001.1"/>
</dbReference>
<evidence type="ECO:0000313" key="3">
    <source>
        <dbReference type="Proteomes" id="UP000552700"/>
    </source>
</evidence>
<accession>A0A841IUW9</accession>
<organism evidence="2 3">
    <name type="scientific">Sphingobium subterraneum</name>
    <dbReference type="NCBI Taxonomy" id="627688"/>
    <lineage>
        <taxon>Bacteria</taxon>
        <taxon>Pseudomonadati</taxon>
        <taxon>Pseudomonadota</taxon>
        <taxon>Alphaproteobacteria</taxon>
        <taxon>Sphingomonadales</taxon>
        <taxon>Sphingomonadaceae</taxon>
        <taxon>Sphingobium</taxon>
    </lineage>
</organism>
<name>A0A841IUW9_9SPHN</name>
<proteinExistence type="predicted"/>
<protein>
    <submittedName>
        <fullName evidence="2">Flp pilus assembly protein TadG</fullName>
    </submittedName>
</protein>
<keyword evidence="3" id="KW-1185">Reference proteome</keyword>
<sequence length="201" mass="21232">MKKFWPALKQDEKGAAAVEFAVVSTAFLTLLMGGFDMGHTLYTQAVMQGIVQKAARNSSLETGTSAAKQDELDAEVRAAVKDLNKSLTDNDIQITRNYYHDFTTAAAKTPEDVGGDGVCSPGEKYFDRNFSGSYDSDGGANGQGGAKDAVVYSVSTTYPRLFPVATLVGASPNVTITATTLLANQPYGEQASGAIPQLDCP</sequence>
<evidence type="ECO:0000259" key="1">
    <source>
        <dbReference type="Pfam" id="PF07811"/>
    </source>
</evidence>
<dbReference type="Proteomes" id="UP000552700">
    <property type="component" value="Unassembled WGS sequence"/>
</dbReference>
<evidence type="ECO:0000313" key="2">
    <source>
        <dbReference type="EMBL" id="MBB6122473.1"/>
    </source>
</evidence>
<reference evidence="2 3" key="1">
    <citation type="submission" date="2020-08" db="EMBL/GenBank/DDBJ databases">
        <title>Genomic Encyclopedia of Type Strains, Phase IV (KMG-IV): sequencing the most valuable type-strain genomes for metagenomic binning, comparative biology and taxonomic classification.</title>
        <authorList>
            <person name="Goeker M."/>
        </authorList>
    </citation>
    <scope>NUCLEOTIDE SEQUENCE [LARGE SCALE GENOMIC DNA]</scope>
    <source>
        <strain evidence="2 3">DSM 102255</strain>
    </source>
</reference>
<dbReference type="InterPro" id="IPR012495">
    <property type="entry name" value="TadE-like_dom"/>
</dbReference>
<dbReference type="AlphaFoldDB" id="A0A841IUW9"/>
<comment type="caution">
    <text evidence="2">The sequence shown here is derived from an EMBL/GenBank/DDBJ whole genome shotgun (WGS) entry which is preliminary data.</text>
</comment>
<dbReference type="EMBL" id="JACIJP010000001">
    <property type="protein sequence ID" value="MBB6122473.1"/>
    <property type="molecule type" value="Genomic_DNA"/>
</dbReference>